<dbReference type="OrthoDB" id="425114at2759"/>
<dbReference type="GO" id="GO:0000287">
    <property type="term" value="F:magnesium ion binding"/>
    <property type="evidence" value="ECO:0007669"/>
    <property type="project" value="InterPro"/>
</dbReference>
<dbReference type="Gene3D" id="3.40.640.10">
    <property type="entry name" value="Type I PLP-dependent aspartate aminotransferase-like (Major domain)"/>
    <property type="match status" value="1"/>
</dbReference>
<dbReference type="PROSITE" id="PS00600">
    <property type="entry name" value="AA_TRANSFER_CLASS_3"/>
    <property type="match status" value="1"/>
</dbReference>
<dbReference type="GO" id="GO:0004141">
    <property type="term" value="F:dethiobiotin synthase activity"/>
    <property type="evidence" value="ECO:0007669"/>
    <property type="project" value="InterPro"/>
</dbReference>
<evidence type="ECO:0000256" key="1">
    <source>
        <dbReference type="ARBA" id="ARBA00004173"/>
    </source>
</evidence>
<protein>
    <submittedName>
        <fullName evidence="4">Onanonoxo-7-onima-8-eninoihtemlysoneda</fullName>
    </submittedName>
</protein>
<evidence type="ECO:0000256" key="2">
    <source>
        <dbReference type="ARBA" id="ARBA00022576"/>
    </source>
</evidence>
<dbReference type="Gene3D" id="3.40.50.300">
    <property type="entry name" value="P-loop containing nucleotide triphosphate hydrolases"/>
    <property type="match status" value="1"/>
</dbReference>
<name>A0A6A6QSG0_9PEZI</name>
<proteinExistence type="inferred from homology"/>
<dbReference type="InterPro" id="IPR004472">
    <property type="entry name" value="DTB_synth_BioD"/>
</dbReference>
<dbReference type="SUPFAM" id="SSF52540">
    <property type="entry name" value="P-loop containing nucleoside triphosphate hydrolases"/>
    <property type="match status" value="1"/>
</dbReference>
<dbReference type="GO" id="GO:0005524">
    <property type="term" value="F:ATP binding"/>
    <property type="evidence" value="ECO:0007669"/>
    <property type="project" value="InterPro"/>
</dbReference>
<accession>A0A6A6QSG0</accession>
<dbReference type="PANTHER" id="PTHR42684:SF3">
    <property type="entry name" value="ADENOSYLMETHIONINE-8-AMINO-7-OXONONANOATE AMINOTRANSFERASE"/>
    <property type="match status" value="1"/>
</dbReference>
<dbReference type="InterPro" id="IPR005814">
    <property type="entry name" value="Aminotrans_3"/>
</dbReference>
<keyword evidence="5" id="KW-1185">Reference proteome</keyword>
<dbReference type="HAMAP" id="MF_00336">
    <property type="entry name" value="BioD"/>
    <property type="match status" value="1"/>
</dbReference>
<dbReference type="UniPathway" id="UPA00078"/>
<evidence type="ECO:0000256" key="3">
    <source>
        <dbReference type="ARBA" id="ARBA00022679"/>
    </source>
</evidence>
<dbReference type="PANTHER" id="PTHR42684">
    <property type="entry name" value="ADENOSYLMETHIONINE-8-AMINO-7-OXONONANOATE AMINOTRANSFERASE"/>
    <property type="match status" value="1"/>
</dbReference>
<dbReference type="Pfam" id="PF00202">
    <property type="entry name" value="Aminotran_3"/>
    <property type="match status" value="2"/>
</dbReference>
<organism evidence="4 5">
    <name type="scientific">Lophium mytilinum</name>
    <dbReference type="NCBI Taxonomy" id="390894"/>
    <lineage>
        <taxon>Eukaryota</taxon>
        <taxon>Fungi</taxon>
        <taxon>Dikarya</taxon>
        <taxon>Ascomycota</taxon>
        <taxon>Pezizomycotina</taxon>
        <taxon>Dothideomycetes</taxon>
        <taxon>Pleosporomycetidae</taxon>
        <taxon>Mytilinidiales</taxon>
        <taxon>Mytilinidiaceae</taxon>
        <taxon>Lophium</taxon>
    </lineage>
</organism>
<dbReference type="AlphaFoldDB" id="A0A6A6QSG0"/>
<keyword evidence="2" id="KW-0032">Aminotransferase</keyword>
<dbReference type="EMBL" id="MU004191">
    <property type="protein sequence ID" value="KAF2493827.1"/>
    <property type="molecule type" value="Genomic_DNA"/>
</dbReference>
<dbReference type="CDD" id="cd03109">
    <property type="entry name" value="DTBS"/>
    <property type="match status" value="1"/>
</dbReference>
<dbReference type="InterPro" id="IPR027417">
    <property type="entry name" value="P-loop_NTPase"/>
</dbReference>
<reference evidence="4" key="1">
    <citation type="journal article" date="2020" name="Stud. Mycol.">
        <title>101 Dothideomycetes genomes: a test case for predicting lifestyles and emergence of pathogens.</title>
        <authorList>
            <person name="Haridas S."/>
            <person name="Albert R."/>
            <person name="Binder M."/>
            <person name="Bloem J."/>
            <person name="Labutti K."/>
            <person name="Salamov A."/>
            <person name="Andreopoulos B."/>
            <person name="Baker S."/>
            <person name="Barry K."/>
            <person name="Bills G."/>
            <person name="Bluhm B."/>
            <person name="Cannon C."/>
            <person name="Castanera R."/>
            <person name="Culley D."/>
            <person name="Daum C."/>
            <person name="Ezra D."/>
            <person name="Gonzalez J."/>
            <person name="Henrissat B."/>
            <person name="Kuo A."/>
            <person name="Liang C."/>
            <person name="Lipzen A."/>
            <person name="Lutzoni F."/>
            <person name="Magnuson J."/>
            <person name="Mondo S."/>
            <person name="Nolan M."/>
            <person name="Ohm R."/>
            <person name="Pangilinan J."/>
            <person name="Park H.-J."/>
            <person name="Ramirez L."/>
            <person name="Alfaro M."/>
            <person name="Sun H."/>
            <person name="Tritt A."/>
            <person name="Yoshinaga Y."/>
            <person name="Zwiers L.-H."/>
            <person name="Turgeon B."/>
            <person name="Goodwin S."/>
            <person name="Spatafora J."/>
            <person name="Crous P."/>
            <person name="Grigoriev I."/>
        </authorList>
    </citation>
    <scope>NUCLEOTIDE SEQUENCE</scope>
    <source>
        <strain evidence="4">CBS 269.34</strain>
    </source>
</reference>
<dbReference type="Proteomes" id="UP000799750">
    <property type="component" value="Unassembled WGS sequence"/>
</dbReference>
<dbReference type="GO" id="GO:0030170">
    <property type="term" value="F:pyridoxal phosphate binding"/>
    <property type="evidence" value="ECO:0007669"/>
    <property type="project" value="InterPro"/>
</dbReference>
<keyword evidence="3" id="KW-0808">Transferase</keyword>
<dbReference type="InterPro" id="IPR015421">
    <property type="entry name" value="PyrdxlP-dep_Trfase_major"/>
</dbReference>
<dbReference type="GO" id="GO:0005739">
    <property type="term" value="C:mitochondrion"/>
    <property type="evidence" value="ECO:0007669"/>
    <property type="project" value="UniProtKB-SubCell"/>
</dbReference>
<sequence length="840" mass="91899">MSAIAARGAFLRRRVPAIQIYGANTGVGKTVVSTLLAKALKSHWPGKDVAYLKPVSTGPDSDRDDSYVHRYAGIRAKTLYQFDDPVSPHIAARKPGFTPPTDDHLCSSVLEWMNRAVPKDGVIIVETAGGVLSPGPSGTPQADIFRPLRLPVVLVGDHQLGGIATTLSAAESLTLRGYDIVAVVVPTGNLGNHNYLRTIFHRQRSVPVYEIPLISDFSRNSVGSPVLEGTDLSHSDATLRAYYNAISRSHMHVIIGEIKSKHARRLYDLDKMSAKAAEVIWHPFTQHKDQTAAGLLPLDSAHGDFFQVYRPSNEYVHRGLEAASAWPDGSDLHAAFDGSASWWTQGLGHGNQDLALATAYAAGRYGHVMFAGAVHEPALMLATNLIRLMDSDNKSRLRKAFYTDDGSTGIEVGIKMALKAASVKYGWDGSSTDIGIIGLKGSYHGDTIGAMDCSEPSTYNKKVEWYRGRGYWFDYPQVKLKKGKWTVEAPAGMEDDFGSPQHYESLQEVFNLDERDSSVYERYIIKVLKQLIQDEGRKFGALVMEPVLLGAGGMIMVDPLFQQTLAKVIRTSPILASMSEAAPSLETDNATNDPVHWTGLPVVFDEVFTGMYRLGRFSSSSFLDTQADISVHAKLLTGGLLPLCVTLASQSIFDAFLSNEKSDALLHGHSYTAHAIGCHVANVSMEKYANLPKMGNWRRAARDWAPTRRAPAEASFVGSGMDPTKYVWSMWTKDFVTNLSNKECVEGVVAIGSVLAITLIDESGSGYNSNAAIKLRDTLLERGSRHDWGIHSRVLGNVFYLMGSMTSSSDTLRLVQKAVTKHIDPTAEPHEKDLDISEDQ</sequence>
<dbReference type="InterPro" id="IPR049704">
    <property type="entry name" value="Aminotrans_3_PPA_site"/>
</dbReference>
<dbReference type="GO" id="GO:0009102">
    <property type="term" value="P:biotin biosynthetic process"/>
    <property type="evidence" value="ECO:0007669"/>
    <property type="project" value="UniProtKB-UniPathway"/>
</dbReference>
<dbReference type="SUPFAM" id="SSF53383">
    <property type="entry name" value="PLP-dependent transferases"/>
    <property type="match status" value="1"/>
</dbReference>
<comment type="subcellular location">
    <subcellularLocation>
        <location evidence="1">Mitochondrion</location>
    </subcellularLocation>
</comment>
<dbReference type="Pfam" id="PF13500">
    <property type="entry name" value="AAA_26"/>
    <property type="match status" value="1"/>
</dbReference>
<dbReference type="InterPro" id="IPR015424">
    <property type="entry name" value="PyrdxlP-dep_Trfase"/>
</dbReference>
<dbReference type="GO" id="GO:0004015">
    <property type="term" value="F:adenosylmethionine-8-amino-7-oxononanoate transaminase activity"/>
    <property type="evidence" value="ECO:0007669"/>
    <property type="project" value="TreeGrafter"/>
</dbReference>
<evidence type="ECO:0000313" key="4">
    <source>
        <dbReference type="EMBL" id="KAF2493827.1"/>
    </source>
</evidence>
<evidence type="ECO:0000313" key="5">
    <source>
        <dbReference type="Proteomes" id="UP000799750"/>
    </source>
</evidence>
<gene>
    <name evidence="4" type="ORF">BU16DRAFT_528031</name>
</gene>